<reference evidence="2 3" key="1">
    <citation type="submission" date="2018-11" db="EMBL/GenBank/DDBJ databases">
        <authorList>
            <consortium name="Pathogen Informatics"/>
        </authorList>
    </citation>
    <scope>NUCLEOTIDE SEQUENCE [LARGE SCALE GENOMIC DNA]</scope>
    <source>
        <strain evidence="2 3">Zambia</strain>
    </source>
</reference>
<evidence type="ECO:0000313" key="3">
    <source>
        <dbReference type="Proteomes" id="UP000277204"/>
    </source>
</evidence>
<accession>A0A183MGM7</accession>
<dbReference type="Proteomes" id="UP000277204">
    <property type="component" value="Unassembled WGS sequence"/>
</dbReference>
<evidence type="ECO:0000256" key="1">
    <source>
        <dbReference type="SAM" id="MobiDB-lite"/>
    </source>
</evidence>
<dbReference type="EMBL" id="UZAI01016892">
    <property type="protein sequence ID" value="VDP17704.1"/>
    <property type="molecule type" value="Genomic_DNA"/>
</dbReference>
<feature type="compositionally biased region" description="Basic and acidic residues" evidence="1">
    <location>
        <begin position="123"/>
        <end position="134"/>
    </location>
</feature>
<organism evidence="2 3">
    <name type="scientific">Schistosoma margrebowiei</name>
    <dbReference type="NCBI Taxonomy" id="48269"/>
    <lineage>
        <taxon>Eukaryota</taxon>
        <taxon>Metazoa</taxon>
        <taxon>Spiralia</taxon>
        <taxon>Lophotrochozoa</taxon>
        <taxon>Platyhelminthes</taxon>
        <taxon>Trematoda</taxon>
        <taxon>Digenea</taxon>
        <taxon>Strigeidida</taxon>
        <taxon>Schistosomatoidea</taxon>
        <taxon>Schistosomatidae</taxon>
        <taxon>Schistosoma</taxon>
    </lineage>
</organism>
<sequence>MKISTSLNNKQYRIETIQNKSNTDYTLIYLRNNQSTIKCSLCKIIVNAIRKIMTKLSTFQMIHLIIHEMCSVVEDYTVEQQRTVGENKPDPSGGRNQEEALEVDRTHIEESTQLHHKTSLHMESSRPKEKRKTKEQLRWEMEMDMRKVNKNWMELEKEAQNRVGWRVMVGGLCSIRSNRRKRNLLVHSNHSNGFKYFTEDNSITALSMSNCYDLASQIVDSYVIIFNRTEALDTCMVGMVFSDDDEQFQLVYTYKFDYLFNNDKNAVLVLASNPPYSSMMLSRCGDLHNPVDHQEKEEEEGRE</sequence>
<keyword evidence="3" id="KW-1185">Reference proteome</keyword>
<gene>
    <name evidence="2" type="ORF">SMRZ_LOCUS15202</name>
</gene>
<feature type="region of interest" description="Disordered" evidence="1">
    <location>
        <begin position="109"/>
        <end position="134"/>
    </location>
</feature>
<name>A0A183MGM7_9TREM</name>
<dbReference type="AlphaFoldDB" id="A0A183MGM7"/>
<protein>
    <submittedName>
        <fullName evidence="2">Uncharacterized protein</fullName>
    </submittedName>
</protein>
<proteinExistence type="predicted"/>
<evidence type="ECO:0000313" key="2">
    <source>
        <dbReference type="EMBL" id="VDP17704.1"/>
    </source>
</evidence>